<keyword evidence="1" id="KW-0472">Membrane</keyword>
<dbReference type="STRING" id="1814289.SAMN05216410_0843"/>
<evidence type="ECO:0000313" key="3">
    <source>
        <dbReference type="EMBL" id="SDB90738.1"/>
    </source>
</evidence>
<dbReference type="EMBL" id="FMYH01000001">
    <property type="protein sequence ID" value="SDB90738.1"/>
    <property type="molecule type" value="Genomic_DNA"/>
</dbReference>
<reference evidence="3 4" key="1">
    <citation type="submission" date="2016-09" db="EMBL/GenBank/DDBJ databases">
        <authorList>
            <person name="Capua I."/>
            <person name="De Benedictis P."/>
            <person name="Joannis T."/>
            <person name="Lombin L.H."/>
            <person name="Cattoli G."/>
        </authorList>
    </citation>
    <scope>NUCLEOTIDE SEQUENCE [LARGE SCALE GENOMIC DNA]</scope>
    <source>
        <strain evidence="3 4">ISLP-3</strain>
    </source>
</reference>
<keyword evidence="4" id="KW-1185">Reference proteome</keyword>
<evidence type="ECO:0000313" key="4">
    <source>
        <dbReference type="Proteomes" id="UP000199039"/>
    </source>
</evidence>
<proteinExistence type="predicted"/>
<dbReference type="InterPro" id="IPR011528">
    <property type="entry name" value="NERD"/>
</dbReference>
<evidence type="ECO:0000256" key="1">
    <source>
        <dbReference type="SAM" id="Phobius"/>
    </source>
</evidence>
<feature type="domain" description="NERD" evidence="2">
    <location>
        <begin position="86"/>
        <end position="197"/>
    </location>
</feature>
<evidence type="ECO:0000259" key="2">
    <source>
        <dbReference type="PROSITE" id="PS50965"/>
    </source>
</evidence>
<accession>A0A1G6H9F9</accession>
<dbReference type="Proteomes" id="UP000199039">
    <property type="component" value="Unassembled WGS sequence"/>
</dbReference>
<keyword evidence="1" id="KW-1133">Transmembrane helix</keyword>
<dbReference type="Pfam" id="PF08378">
    <property type="entry name" value="NERD"/>
    <property type="match status" value="1"/>
</dbReference>
<dbReference type="RefSeq" id="WP_245700843.1">
    <property type="nucleotide sequence ID" value="NZ_FMYH01000001.1"/>
</dbReference>
<keyword evidence="1" id="KW-0812">Transmembrane</keyword>
<organism evidence="3 4">
    <name type="scientific">Sanguibacter gelidistatuariae</name>
    <dbReference type="NCBI Taxonomy" id="1814289"/>
    <lineage>
        <taxon>Bacteria</taxon>
        <taxon>Bacillati</taxon>
        <taxon>Actinomycetota</taxon>
        <taxon>Actinomycetes</taxon>
        <taxon>Micrococcales</taxon>
        <taxon>Sanguibacteraceae</taxon>
        <taxon>Sanguibacter</taxon>
    </lineage>
</organism>
<feature type="transmembrane region" description="Helical" evidence="1">
    <location>
        <begin position="281"/>
        <end position="303"/>
    </location>
</feature>
<gene>
    <name evidence="3" type="ORF">SAMN05216410_0843</name>
</gene>
<dbReference type="AlphaFoldDB" id="A0A1G6H9F9"/>
<name>A0A1G6H9F9_9MICO</name>
<dbReference type="PROSITE" id="PS50965">
    <property type="entry name" value="NERD"/>
    <property type="match status" value="1"/>
</dbReference>
<sequence>MTTGEAPDAAGRGDGAAGVSASRSAAGTALGSAAGSASSGTLAGNVAGQSVMVEALRAQESAPERGWWARLTGRSPLTEDARPWYLGAVGEIRVAGLITRLGPEWMVLHAVPVGAGTSDIDHVLVGPAGVVTVNTKNHGTQRVWVAGKAFLVAGQKKPYIRNSEHEAARAAKLLTAAVGRPVTASAMIVVVDPKQMVVREKPASVAVVTSSGMLRALRAQARRGPALPAGDLEALRAAAIEPRTWHRAPAPAIDTADLQSRFGRLHRAVTGARRRRTAWRFVGLLAVITVACAAYLAITSGLLDAIA</sequence>
<protein>
    <submittedName>
        <fullName evidence="3">Nuclease-related domain-containing protein</fullName>
    </submittedName>
</protein>